<dbReference type="PANTHER" id="PTHR10353">
    <property type="entry name" value="GLYCOSYL HYDROLASE"/>
    <property type="match status" value="1"/>
</dbReference>
<protein>
    <submittedName>
        <fullName evidence="3">BglA_6 protein</fullName>
        <ecNumber evidence="3">3.2.1.86</ecNumber>
    </submittedName>
</protein>
<name>A0A0D1LHI1_9LACO</name>
<dbReference type="EMBL" id="JWHT01000072">
    <property type="protein sequence ID" value="KIU19915.1"/>
    <property type="molecule type" value="Genomic_DNA"/>
</dbReference>
<evidence type="ECO:0000313" key="3">
    <source>
        <dbReference type="EMBL" id="KIU19915.1"/>
    </source>
</evidence>
<dbReference type="Pfam" id="PF00232">
    <property type="entry name" value="Glyco_hydro_1"/>
    <property type="match status" value="1"/>
</dbReference>
<evidence type="ECO:0000256" key="2">
    <source>
        <dbReference type="RuleBase" id="RU003690"/>
    </source>
</evidence>
<sequence>MTTNTVFPADFLWGGAIAANQTEGAWHEGGRGTSNIDMLPIGDKRMPVKLGQVAQPELDETLYYPSHTGIDFYHRYKDDISLLAEMGLKVFRTSISWSRLYPNGDEEMLLC</sequence>
<accession>A0A0D1LHI1</accession>
<keyword evidence="1 3" id="KW-0326">Glycosidase</keyword>
<evidence type="ECO:0000313" key="4">
    <source>
        <dbReference type="Proteomes" id="UP000032289"/>
    </source>
</evidence>
<dbReference type="SUPFAM" id="SSF51445">
    <property type="entry name" value="(Trans)glycosidases"/>
    <property type="match status" value="1"/>
</dbReference>
<dbReference type="Proteomes" id="UP000032289">
    <property type="component" value="Unassembled WGS sequence"/>
</dbReference>
<dbReference type="PROSITE" id="PS00653">
    <property type="entry name" value="GLYCOSYL_HYDROL_F1_2"/>
    <property type="match status" value="1"/>
</dbReference>
<dbReference type="InterPro" id="IPR033132">
    <property type="entry name" value="GH_1_N_CS"/>
</dbReference>
<proteinExistence type="inferred from homology"/>
<comment type="similarity">
    <text evidence="2">Belongs to the glycosyl hydrolase 1 family.</text>
</comment>
<reference evidence="3 4" key="1">
    <citation type="journal article" date="2015" name="Microbiology (Mosc.)">
        <title>Genomics of the Weissella cibaria species with an examination of its metabolic traits.</title>
        <authorList>
            <person name="Lynch K.M."/>
            <person name="Lucid A."/>
            <person name="Arendt E.K."/>
            <person name="Sleator R.D."/>
            <person name="Lucey B."/>
            <person name="Coffey A."/>
        </authorList>
    </citation>
    <scope>NUCLEOTIDE SEQUENCE [LARGE SCALE GENOMIC DNA]</scope>
    <source>
        <strain evidence="3 4">AB3b</strain>
    </source>
</reference>
<comment type="caution">
    <text evidence="3">The sequence shown here is derived from an EMBL/GenBank/DDBJ whole genome shotgun (WGS) entry which is preliminary data.</text>
</comment>
<gene>
    <name evidence="3" type="primary">bglA_6</name>
    <name evidence="3" type="ORF">ab3b_02329</name>
</gene>
<dbReference type="PANTHER" id="PTHR10353:SF122">
    <property type="entry name" value="6-PHOSPHO-BETA-GLUCOSIDASE ASCB-RELATED"/>
    <property type="match status" value="1"/>
</dbReference>
<dbReference type="PATRIC" id="fig|137591.24.peg.2282"/>
<dbReference type="GO" id="GO:0016052">
    <property type="term" value="P:carbohydrate catabolic process"/>
    <property type="evidence" value="ECO:0007669"/>
    <property type="project" value="TreeGrafter"/>
</dbReference>
<dbReference type="EC" id="3.2.1.86" evidence="3"/>
<dbReference type="InterPro" id="IPR017853">
    <property type="entry name" value="GH"/>
</dbReference>
<dbReference type="GO" id="GO:0005829">
    <property type="term" value="C:cytosol"/>
    <property type="evidence" value="ECO:0007669"/>
    <property type="project" value="TreeGrafter"/>
</dbReference>
<keyword evidence="3" id="KW-0378">Hydrolase</keyword>
<dbReference type="InterPro" id="IPR001360">
    <property type="entry name" value="Glyco_hydro_1"/>
</dbReference>
<dbReference type="AlphaFoldDB" id="A0A0D1LHI1"/>
<dbReference type="GO" id="GO:0008706">
    <property type="term" value="F:6-phospho-beta-glucosidase activity"/>
    <property type="evidence" value="ECO:0007669"/>
    <property type="project" value="UniProtKB-EC"/>
</dbReference>
<dbReference type="Gene3D" id="3.20.20.80">
    <property type="entry name" value="Glycosidases"/>
    <property type="match status" value="1"/>
</dbReference>
<organism evidence="3 4">
    <name type="scientific">Weissella cibaria</name>
    <dbReference type="NCBI Taxonomy" id="137591"/>
    <lineage>
        <taxon>Bacteria</taxon>
        <taxon>Bacillati</taxon>
        <taxon>Bacillota</taxon>
        <taxon>Bacilli</taxon>
        <taxon>Lactobacillales</taxon>
        <taxon>Lactobacillaceae</taxon>
        <taxon>Weissella</taxon>
    </lineage>
</organism>
<evidence type="ECO:0000256" key="1">
    <source>
        <dbReference type="ARBA" id="ARBA00023295"/>
    </source>
</evidence>